<dbReference type="GO" id="GO:0043332">
    <property type="term" value="C:mating projection tip"/>
    <property type="evidence" value="ECO:0007669"/>
    <property type="project" value="TreeGrafter"/>
</dbReference>
<dbReference type="GO" id="GO:0000935">
    <property type="term" value="C:division septum"/>
    <property type="evidence" value="ECO:0007669"/>
    <property type="project" value="TreeGrafter"/>
</dbReference>
<dbReference type="PROSITE" id="PS50010">
    <property type="entry name" value="DH_2"/>
    <property type="match status" value="1"/>
</dbReference>
<dbReference type="GO" id="GO:0031106">
    <property type="term" value="P:septin ring organization"/>
    <property type="evidence" value="ECO:0007669"/>
    <property type="project" value="TreeGrafter"/>
</dbReference>
<keyword evidence="5" id="KW-1185">Reference proteome</keyword>
<dbReference type="InterPro" id="IPR035899">
    <property type="entry name" value="DBL_dom_sf"/>
</dbReference>
<dbReference type="SMART" id="SM00666">
    <property type="entry name" value="PB1"/>
    <property type="match status" value="1"/>
</dbReference>
<feature type="compositionally biased region" description="Polar residues" evidence="1">
    <location>
        <begin position="780"/>
        <end position="792"/>
    </location>
</feature>
<dbReference type="InterPro" id="IPR011993">
    <property type="entry name" value="PH-like_dom_sf"/>
</dbReference>
<dbReference type="STRING" id="1754190.A0A1Y2ACW1"/>
<dbReference type="Gene3D" id="2.30.29.30">
    <property type="entry name" value="Pleckstrin-homology domain (PH domain)/Phosphotyrosine-binding domain (PTB)"/>
    <property type="match status" value="1"/>
</dbReference>
<comment type="caution">
    <text evidence="4">The sequence shown here is derived from an EMBL/GenBank/DDBJ whole genome shotgun (WGS) entry which is preliminary data.</text>
</comment>
<dbReference type="Pfam" id="PF00621">
    <property type="entry name" value="RhoGEF"/>
    <property type="match status" value="1"/>
</dbReference>
<dbReference type="SMART" id="SM00325">
    <property type="entry name" value="RhoGEF"/>
    <property type="match status" value="1"/>
</dbReference>
<dbReference type="InterPro" id="IPR053793">
    <property type="entry name" value="PB1-like"/>
</dbReference>
<sequence length="952" mass="109681">MNIELPVPNANLLKKEPPTSFYQQCNHLVQLIWSLSSHHEINKDMENGYDFGKELFPLGTENVEGFVYDPVTVLWDFCSLGSPLCAIMNLFKDSQKIKIIEIEPNFPLEITMKKRQKSVFLFIKSCKDTLKMTDAELFTISDVFRDDTNYFIKVVKTLNKVMDKLKEKESLPKELIPLPESLGITELNVDESTDYRAKQIKELLETERSYVRDLELMRTYKNEAEFKRIISKDKALKLFANIDDLVDFQRRFLIGLESTLALPVQEQRIGKWFSTNEENFSVYDAYCANQESASEMAVQEAGYYTESWSKVYAKFNNLPENTQVSQNNQIPSYLIRPVQRICKYPLLLERLYKHDKKENHPYAEELYEGLEAIKRVVNRTNETKRKDENSKKVVELNLSVENWKGLQINQFGELLLTEQFDVSTSDGAEKILDFYLFERILLSFKEGGKPKRSKVDGKMRVPLILKNSIFTTFITNVEDVSIPDQMKFQFKVELRTGDGPNSIILKTKKGLDLVQKWVDEFKEIKEKRTQKQSAFNNNTQLISNFNFNSSYAQQFQYDSSEEEYTEEQLNMKKMANASISSSYTSTLTNGQPQRQYRSPSISRNEPIDLNSNLSHSYSSNASSSYYGAGNEKRNPQYDIYSNNNYYDDSFLDDYFEYDSANDEEYVRRGSVSSNYNNQYYQNSAPSNYQYQPYSANPSSQGYYSHSRSSSNQYSQSSRTSSYQDLPTPNYVPPPSLPNDSRMNNKQYIHQRNVSNPSINQPPPPRRERSLSRGAVPMKASASTGNIHNLTNSMNNMKINNGLSQSYKSLNQITPPVTPVPLPSHSNPILTQVPPIAQQSSGGQHRSFLPGLALGNTAKLKTHFREDIFTIAVPSTSISYEDLRKKIEKKLRLCGRLPPDFDFNKLNIRYKDELGHHVPINNDDDIFEAFETTYRTFVGKRSSGTMVIELYVH</sequence>
<dbReference type="AlphaFoldDB" id="A0A1Y2ACW1"/>
<dbReference type="PROSITE" id="PS51745">
    <property type="entry name" value="PB1"/>
    <property type="match status" value="1"/>
</dbReference>
<dbReference type="Gene3D" id="1.20.900.10">
    <property type="entry name" value="Dbl homology (DH) domain"/>
    <property type="match status" value="1"/>
</dbReference>
<dbReference type="OrthoDB" id="1594986at2759"/>
<dbReference type="SUPFAM" id="SSF50729">
    <property type="entry name" value="PH domain-like"/>
    <property type="match status" value="1"/>
</dbReference>
<evidence type="ECO:0000313" key="5">
    <source>
        <dbReference type="Proteomes" id="UP000193920"/>
    </source>
</evidence>
<feature type="region of interest" description="Disordered" evidence="1">
    <location>
        <begin position="677"/>
        <end position="792"/>
    </location>
</feature>
<dbReference type="Gene3D" id="3.10.20.90">
    <property type="entry name" value="Phosphatidylinositol 3-kinase Catalytic Subunit, Chain A, domain 1"/>
    <property type="match status" value="1"/>
</dbReference>
<feature type="compositionally biased region" description="Polar residues" evidence="1">
    <location>
        <begin position="737"/>
        <end position="758"/>
    </location>
</feature>
<evidence type="ECO:0000256" key="1">
    <source>
        <dbReference type="SAM" id="MobiDB-lite"/>
    </source>
</evidence>
<evidence type="ECO:0000259" key="2">
    <source>
        <dbReference type="PROSITE" id="PS50010"/>
    </source>
</evidence>
<feature type="compositionally biased region" description="Low complexity" evidence="1">
    <location>
        <begin position="677"/>
        <end position="691"/>
    </location>
</feature>
<dbReference type="GO" id="GO:0005634">
    <property type="term" value="C:nucleus"/>
    <property type="evidence" value="ECO:0007669"/>
    <property type="project" value="TreeGrafter"/>
</dbReference>
<dbReference type="CDD" id="cd00014">
    <property type="entry name" value="CH_SF"/>
    <property type="match status" value="1"/>
</dbReference>
<feature type="compositionally biased region" description="Polar residues" evidence="1">
    <location>
        <begin position="582"/>
        <end position="603"/>
    </location>
</feature>
<dbReference type="SUPFAM" id="SSF48065">
    <property type="entry name" value="DBL homology domain (DH-domain)"/>
    <property type="match status" value="1"/>
</dbReference>
<feature type="compositionally biased region" description="Low complexity" evidence="1">
    <location>
        <begin position="698"/>
        <end position="723"/>
    </location>
</feature>
<dbReference type="Pfam" id="PF15411">
    <property type="entry name" value="PH_10"/>
    <property type="match status" value="1"/>
</dbReference>
<dbReference type="Pfam" id="PF00564">
    <property type="entry name" value="PB1"/>
    <property type="match status" value="1"/>
</dbReference>
<dbReference type="InterPro" id="IPR010481">
    <property type="entry name" value="Cdc24/Scd1_N"/>
</dbReference>
<feature type="region of interest" description="Disordered" evidence="1">
    <location>
        <begin position="582"/>
        <end position="629"/>
    </location>
</feature>
<organism evidence="4 5">
    <name type="scientific">Neocallimastix californiae</name>
    <dbReference type="NCBI Taxonomy" id="1754190"/>
    <lineage>
        <taxon>Eukaryota</taxon>
        <taxon>Fungi</taxon>
        <taxon>Fungi incertae sedis</taxon>
        <taxon>Chytridiomycota</taxon>
        <taxon>Chytridiomycota incertae sedis</taxon>
        <taxon>Neocallimastigomycetes</taxon>
        <taxon>Neocallimastigales</taxon>
        <taxon>Neocallimastigaceae</taxon>
        <taxon>Neocallimastix</taxon>
    </lineage>
</organism>
<reference evidence="4 5" key="1">
    <citation type="submission" date="2016-08" db="EMBL/GenBank/DDBJ databases">
        <title>A Parts List for Fungal Cellulosomes Revealed by Comparative Genomics.</title>
        <authorList>
            <consortium name="DOE Joint Genome Institute"/>
            <person name="Haitjema C.H."/>
            <person name="Gilmore S.P."/>
            <person name="Henske J.K."/>
            <person name="Solomon K.V."/>
            <person name="De Groot R."/>
            <person name="Kuo A."/>
            <person name="Mondo S.J."/>
            <person name="Salamov A.A."/>
            <person name="Labutti K."/>
            <person name="Zhao Z."/>
            <person name="Chiniquy J."/>
            <person name="Barry K."/>
            <person name="Brewer H.M."/>
            <person name="Purvine S.O."/>
            <person name="Wright A.T."/>
            <person name="Boxma B."/>
            <person name="Van Alen T."/>
            <person name="Hackstein J.H."/>
            <person name="Baker S.E."/>
            <person name="Grigoriev I.V."/>
            <person name="O'Malley M.A."/>
        </authorList>
    </citation>
    <scope>NUCLEOTIDE SEQUENCE [LARGE SCALE GENOMIC DNA]</scope>
    <source>
        <strain evidence="4 5">G1</strain>
    </source>
</reference>
<proteinExistence type="predicted"/>
<dbReference type="EMBL" id="MCOG01000292">
    <property type="protein sequence ID" value="ORY20346.1"/>
    <property type="molecule type" value="Genomic_DNA"/>
</dbReference>
<accession>A0A1Y2ACW1</accession>
<gene>
    <name evidence="4" type="ORF">LY90DRAFT_463992</name>
</gene>
<dbReference type="InterPro" id="IPR000219">
    <property type="entry name" value="DH_dom"/>
</dbReference>
<name>A0A1Y2ACW1_9FUNG</name>
<evidence type="ECO:0000259" key="3">
    <source>
        <dbReference type="PROSITE" id="PS51745"/>
    </source>
</evidence>
<evidence type="ECO:0000313" key="4">
    <source>
        <dbReference type="EMBL" id="ORY20346.1"/>
    </source>
</evidence>
<evidence type="ECO:0008006" key="6">
    <source>
        <dbReference type="Google" id="ProtNLM"/>
    </source>
</evidence>
<dbReference type="CDD" id="cd05992">
    <property type="entry name" value="PB1"/>
    <property type="match status" value="1"/>
</dbReference>
<protein>
    <recommendedName>
        <fullName evidence="6">DH domain-containing protein</fullName>
    </recommendedName>
</protein>
<feature type="domain" description="DH" evidence="2">
    <location>
        <begin position="195"/>
        <end position="383"/>
    </location>
</feature>
<dbReference type="PANTHER" id="PTHR47339:SF1">
    <property type="entry name" value="CELL DIVISION CONTROL PROTEIN 24"/>
    <property type="match status" value="1"/>
</dbReference>
<dbReference type="Proteomes" id="UP000193920">
    <property type="component" value="Unassembled WGS sequence"/>
</dbReference>
<feature type="domain" description="PB1" evidence="3">
    <location>
        <begin position="856"/>
        <end position="952"/>
    </location>
</feature>
<dbReference type="InterPro" id="IPR000270">
    <property type="entry name" value="PB1_dom"/>
</dbReference>
<feature type="compositionally biased region" description="Low complexity" evidence="1">
    <location>
        <begin position="609"/>
        <end position="629"/>
    </location>
</feature>
<dbReference type="Pfam" id="PF06395">
    <property type="entry name" value="CDC24"/>
    <property type="match status" value="1"/>
</dbReference>
<dbReference type="GO" id="GO:0030010">
    <property type="term" value="P:establishment of cell polarity"/>
    <property type="evidence" value="ECO:0007669"/>
    <property type="project" value="TreeGrafter"/>
</dbReference>
<dbReference type="GO" id="GO:0005085">
    <property type="term" value="F:guanyl-nucleotide exchange factor activity"/>
    <property type="evidence" value="ECO:0007669"/>
    <property type="project" value="InterPro"/>
</dbReference>
<dbReference type="SUPFAM" id="SSF54277">
    <property type="entry name" value="CAD &amp; PB1 domains"/>
    <property type="match status" value="1"/>
</dbReference>
<dbReference type="InterPro" id="IPR053026">
    <property type="entry name" value="CDC42_GEF"/>
</dbReference>
<dbReference type="PANTHER" id="PTHR47339">
    <property type="entry name" value="CELL DIVISION CONTROL PROTEIN 24"/>
    <property type="match status" value="1"/>
</dbReference>
<dbReference type="GO" id="GO:0005737">
    <property type="term" value="C:cytoplasm"/>
    <property type="evidence" value="ECO:0007669"/>
    <property type="project" value="TreeGrafter"/>
</dbReference>
<dbReference type="CDD" id="cd00160">
    <property type="entry name" value="RhoGEF"/>
    <property type="match status" value="1"/>
</dbReference>